<proteinExistence type="predicted"/>
<reference evidence="1 2" key="1">
    <citation type="submission" date="2019-03" db="EMBL/GenBank/DDBJ databases">
        <title>Single cell metagenomics reveals metabolic interactions within the superorganism composed of flagellate Streblomastix strix and complex community of Bacteroidetes bacteria on its surface.</title>
        <authorList>
            <person name="Treitli S.C."/>
            <person name="Kolisko M."/>
            <person name="Husnik F."/>
            <person name="Keeling P."/>
            <person name="Hampl V."/>
        </authorList>
    </citation>
    <scope>NUCLEOTIDE SEQUENCE [LARGE SCALE GENOMIC DNA]</scope>
    <source>
        <strain evidence="1">ST1C</strain>
    </source>
</reference>
<protein>
    <submittedName>
        <fullName evidence="1">Uncharacterized protein</fullName>
    </submittedName>
</protein>
<organism evidence="1 2">
    <name type="scientific">Streblomastix strix</name>
    <dbReference type="NCBI Taxonomy" id="222440"/>
    <lineage>
        <taxon>Eukaryota</taxon>
        <taxon>Metamonada</taxon>
        <taxon>Preaxostyla</taxon>
        <taxon>Oxymonadida</taxon>
        <taxon>Streblomastigidae</taxon>
        <taxon>Streblomastix</taxon>
    </lineage>
</organism>
<sequence>MTKLWVVDKVERNMRWGIDWEGYDVCEEDETLLKIDVDITSDEYKEFVKRKKERAAFMKQLFEQKVYLQHKLLHPIPVPSIKARAAGIPGTQEIVPIPPL</sequence>
<gene>
    <name evidence="1" type="ORF">EZS28_016782</name>
</gene>
<dbReference type="Proteomes" id="UP000324800">
    <property type="component" value="Unassembled WGS sequence"/>
</dbReference>
<dbReference type="AlphaFoldDB" id="A0A5J4VYG0"/>
<evidence type="ECO:0000313" key="1">
    <source>
        <dbReference type="EMBL" id="KAA6387691.1"/>
    </source>
</evidence>
<accession>A0A5J4VYG0</accession>
<name>A0A5J4VYG0_9EUKA</name>
<comment type="caution">
    <text evidence="1">The sequence shown here is derived from an EMBL/GenBank/DDBJ whole genome shotgun (WGS) entry which is preliminary data.</text>
</comment>
<dbReference type="EMBL" id="SNRW01004271">
    <property type="protein sequence ID" value="KAA6387691.1"/>
    <property type="molecule type" value="Genomic_DNA"/>
</dbReference>
<evidence type="ECO:0000313" key="2">
    <source>
        <dbReference type="Proteomes" id="UP000324800"/>
    </source>
</evidence>